<proteinExistence type="predicted"/>
<dbReference type="AlphaFoldDB" id="A0A0F9KW20"/>
<sequence>MKTNGFTTLQNNFIMAYTAFGMDTYANGMLSMIAAGSKAKTDRALTVVASKMLTNIDIKTQIKAIEAVRMAQLAVKTDITAEKIVEMYKEDRDFAHECNQAGACVTATTGIARVCGLEKDGGSDTVTVINVINYAEISPKRVESEVIEDV</sequence>
<reference evidence="1" key="1">
    <citation type="journal article" date="2015" name="Nature">
        <title>Complex archaea that bridge the gap between prokaryotes and eukaryotes.</title>
        <authorList>
            <person name="Spang A."/>
            <person name="Saw J.H."/>
            <person name="Jorgensen S.L."/>
            <person name="Zaremba-Niedzwiedzka K."/>
            <person name="Martijn J."/>
            <person name="Lind A.E."/>
            <person name="van Eijk R."/>
            <person name="Schleper C."/>
            <person name="Guy L."/>
            <person name="Ettema T.J."/>
        </authorList>
    </citation>
    <scope>NUCLEOTIDE SEQUENCE</scope>
</reference>
<protein>
    <submittedName>
        <fullName evidence="1">Uncharacterized protein</fullName>
    </submittedName>
</protein>
<comment type="caution">
    <text evidence="1">The sequence shown here is derived from an EMBL/GenBank/DDBJ whole genome shotgun (WGS) entry which is preliminary data.</text>
</comment>
<dbReference type="EMBL" id="LAZR01008400">
    <property type="protein sequence ID" value="KKM78996.1"/>
    <property type="molecule type" value="Genomic_DNA"/>
</dbReference>
<accession>A0A0F9KW20</accession>
<evidence type="ECO:0000313" key="1">
    <source>
        <dbReference type="EMBL" id="KKM78996.1"/>
    </source>
</evidence>
<organism evidence="1">
    <name type="scientific">marine sediment metagenome</name>
    <dbReference type="NCBI Taxonomy" id="412755"/>
    <lineage>
        <taxon>unclassified sequences</taxon>
        <taxon>metagenomes</taxon>
        <taxon>ecological metagenomes</taxon>
    </lineage>
</organism>
<gene>
    <name evidence="1" type="ORF">LCGC14_1354350</name>
</gene>
<name>A0A0F9KW20_9ZZZZ</name>